<accession>A0A517PJP6</accession>
<sequence>MPIRNPAVDDYLAELQHWQTEATELRKILLKSPLTEELKWRSPCYTFQNKNVVILGCFKDFCSLSFFKGALLKDPDQVLARPGKNSRAARLIRFTTLQEINDLEPIVQRYILEAIELEKAGRKLDLQQEAELELPHELQDQFKNNPALKKAFAALTPGRQRAYLIHFSAPKQSQTRVSRIEKLTPQILEGKGLHDCTCGLSRKLPRCDGSHKSLR</sequence>
<feature type="domain" description="YdhG-like" evidence="1">
    <location>
        <begin position="18"/>
        <end position="115"/>
    </location>
</feature>
<dbReference type="Proteomes" id="UP000320421">
    <property type="component" value="Chromosome"/>
</dbReference>
<gene>
    <name evidence="2" type="ORF">HG66A1_13590</name>
</gene>
<proteinExistence type="predicted"/>
<dbReference type="InterPro" id="IPR014922">
    <property type="entry name" value="YdhG-like"/>
</dbReference>
<dbReference type="AlphaFoldDB" id="A0A517PJP6"/>
<dbReference type="InterPro" id="IPR042216">
    <property type="entry name" value="MitoNEET_CISD"/>
</dbReference>
<evidence type="ECO:0000313" key="2">
    <source>
        <dbReference type="EMBL" id="QDT19593.1"/>
    </source>
</evidence>
<reference evidence="2 3" key="1">
    <citation type="submission" date="2019-02" db="EMBL/GenBank/DDBJ databases">
        <title>Deep-cultivation of Planctomycetes and their phenomic and genomic characterization uncovers novel biology.</title>
        <authorList>
            <person name="Wiegand S."/>
            <person name="Jogler M."/>
            <person name="Boedeker C."/>
            <person name="Pinto D."/>
            <person name="Vollmers J."/>
            <person name="Rivas-Marin E."/>
            <person name="Kohn T."/>
            <person name="Peeters S.H."/>
            <person name="Heuer A."/>
            <person name="Rast P."/>
            <person name="Oberbeckmann S."/>
            <person name="Bunk B."/>
            <person name="Jeske O."/>
            <person name="Meyerdierks A."/>
            <person name="Storesund J.E."/>
            <person name="Kallscheuer N."/>
            <person name="Luecker S."/>
            <person name="Lage O.M."/>
            <person name="Pohl T."/>
            <person name="Merkel B.J."/>
            <person name="Hornburger P."/>
            <person name="Mueller R.-W."/>
            <person name="Bruemmer F."/>
            <person name="Labrenz M."/>
            <person name="Spormann A.M."/>
            <person name="Op den Camp H."/>
            <person name="Overmann J."/>
            <person name="Amann R."/>
            <person name="Jetten M.S.M."/>
            <person name="Mascher T."/>
            <person name="Medema M.H."/>
            <person name="Devos D.P."/>
            <person name="Kaster A.-K."/>
            <person name="Ovreas L."/>
            <person name="Rohde M."/>
            <person name="Galperin M.Y."/>
            <person name="Jogler C."/>
        </authorList>
    </citation>
    <scope>NUCLEOTIDE SEQUENCE [LARGE SCALE GENOMIC DNA]</scope>
    <source>
        <strain evidence="2 3">HG66A1</strain>
    </source>
</reference>
<dbReference type="RefSeq" id="WP_145181404.1">
    <property type="nucleotide sequence ID" value="NZ_CP036266.1"/>
</dbReference>
<keyword evidence="3" id="KW-1185">Reference proteome</keyword>
<dbReference type="PIRSF" id="PIRSF021308">
    <property type="entry name" value="UCP021308"/>
    <property type="match status" value="1"/>
</dbReference>
<dbReference type="EMBL" id="CP036266">
    <property type="protein sequence ID" value="QDT19593.1"/>
    <property type="molecule type" value="Genomic_DNA"/>
</dbReference>
<evidence type="ECO:0000259" key="1">
    <source>
        <dbReference type="Pfam" id="PF08818"/>
    </source>
</evidence>
<dbReference type="Pfam" id="PF13376">
    <property type="entry name" value="OmdA"/>
    <property type="match status" value="1"/>
</dbReference>
<dbReference type="OrthoDB" id="214150at2"/>
<dbReference type="Pfam" id="PF08818">
    <property type="entry name" value="DUF1801"/>
    <property type="match status" value="1"/>
</dbReference>
<protein>
    <recommendedName>
        <fullName evidence="1">YdhG-like domain-containing protein</fullName>
    </recommendedName>
</protein>
<dbReference type="SUPFAM" id="SSF159888">
    <property type="entry name" value="YdhG-like"/>
    <property type="match status" value="1"/>
</dbReference>
<evidence type="ECO:0000313" key="3">
    <source>
        <dbReference type="Proteomes" id="UP000320421"/>
    </source>
</evidence>
<dbReference type="InterPro" id="IPR016786">
    <property type="entry name" value="YdeI_bac"/>
</dbReference>
<organism evidence="2 3">
    <name type="scientific">Gimesia chilikensis</name>
    <dbReference type="NCBI Taxonomy" id="2605989"/>
    <lineage>
        <taxon>Bacteria</taxon>
        <taxon>Pseudomonadati</taxon>
        <taxon>Planctomycetota</taxon>
        <taxon>Planctomycetia</taxon>
        <taxon>Planctomycetales</taxon>
        <taxon>Planctomycetaceae</taxon>
        <taxon>Gimesia</taxon>
    </lineage>
</organism>
<dbReference type="Gene3D" id="3.90.1150.200">
    <property type="match status" value="1"/>
</dbReference>
<name>A0A517PJP6_9PLAN</name>
<dbReference type="Gene3D" id="3.40.5.90">
    <property type="entry name" value="CDGSH iron-sulfur domain, mitoNEET-type"/>
    <property type="match status" value="1"/>
</dbReference>